<organism evidence="3">
    <name type="scientific">Desulfobacca acetoxidans</name>
    <dbReference type="NCBI Taxonomy" id="60893"/>
    <lineage>
        <taxon>Bacteria</taxon>
        <taxon>Pseudomonadati</taxon>
        <taxon>Thermodesulfobacteriota</taxon>
        <taxon>Desulfobaccia</taxon>
        <taxon>Desulfobaccales</taxon>
        <taxon>Desulfobaccaceae</taxon>
        <taxon>Desulfobacca</taxon>
    </lineage>
</organism>
<evidence type="ECO:0000259" key="2">
    <source>
        <dbReference type="SMART" id="SM00834"/>
    </source>
</evidence>
<comment type="caution">
    <text evidence="3">The sequence shown here is derived from an EMBL/GenBank/DDBJ whole genome shotgun (WGS) entry which is preliminary data.</text>
</comment>
<feature type="region of interest" description="Disordered" evidence="1">
    <location>
        <begin position="55"/>
        <end position="77"/>
    </location>
</feature>
<dbReference type="NCBIfam" id="TIGR02605">
    <property type="entry name" value="CxxC_CxxC_SSSS"/>
    <property type="match status" value="1"/>
</dbReference>
<dbReference type="AlphaFoldDB" id="A0A7C3WRQ7"/>
<dbReference type="EMBL" id="DTHB01000043">
    <property type="protein sequence ID" value="HGB14775.1"/>
    <property type="molecule type" value="Genomic_DNA"/>
</dbReference>
<dbReference type="InterPro" id="IPR013429">
    <property type="entry name" value="Regulatory_FmdB_Zinc_ribbon"/>
</dbReference>
<evidence type="ECO:0000313" key="3">
    <source>
        <dbReference type="EMBL" id="HGB14775.1"/>
    </source>
</evidence>
<reference evidence="3" key="1">
    <citation type="journal article" date="2020" name="mSystems">
        <title>Genome- and Community-Level Interaction Insights into Carbon Utilization and Element Cycling Functions of Hydrothermarchaeota in Hydrothermal Sediment.</title>
        <authorList>
            <person name="Zhou Z."/>
            <person name="Liu Y."/>
            <person name="Xu W."/>
            <person name="Pan J."/>
            <person name="Luo Z.H."/>
            <person name="Li M."/>
        </authorList>
    </citation>
    <scope>NUCLEOTIDE SEQUENCE [LARGE SCALE GENOMIC DNA]</scope>
    <source>
        <strain evidence="3">SpSt-776</strain>
    </source>
</reference>
<gene>
    <name evidence="3" type="ORF">ENV62_06025</name>
</gene>
<sequence length="77" mass="8356">MPIFEFHCNNCHQDFEKLVFGGDPDVECPHCGKTDVQKLMSACAFKMGYHSFMSVPSSSSSKSSCRGCTSTSCSSCS</sequence>
<protein>
    <submittedName>
        <fullName evidence="3">Zinc ribbon domain-containing protein</fullName>
    </submittedName>
</protein>
<proteinExistence type="predicted"/>
<evidence type="ECO:0000256" key="1">
    <source>
        <dbReference type="SAM" id="MobiDB-lite"/>
    </source>
</evidence>
<accession>A0A7C3WRQ7</accession>
<dbReference type="Pfam" id="PF09723">
    <property type="entry name" value="Zn_ribbon_8"/>
    <property type="match status" value="1"/>
</dbReference>
<feature type="domain" description="Putative regulatory protein FmdB zinc ribbon" evidence="2">
    <location>
        <begin position="1"/>
        <end position="41"/>
    </location>
</feature>
<dbReference type="SMART" id="SM00834">
    <property type="entry name" value="CxxC_CXXC_SSSS"/>
    <property type="match status" value="1"/>
</dbReference>
<name>A0A7C3WRQ7_9BACT</name>